<dbReference type="AlphaFoldDB" id="A0A4Y2L0F6"/>
<comment type="caution">
    <text evidence="2">The sequence shown here is derived from an EMBL/GenBank/DDBJ whole genome shotgun (WGS) entry which is preliminary data.</text>
</comment>
<proteinExistence type="predicted"/>
<evidence type="ECO:0000256" key="1">
    <source>
        <dbReference type="SAM" id="Coils"/>
    </source>
</evidence>
<dbReference type="Proteomes" id="UP000499080">
    <property type="component" value="Unassembled WGS sequence"/>
</dbReference>
<dbReference type="OrthoDB" id="10056585at2759"/>
<accession>A0A4Y2L0F6</accession>
<protein>
    <submittedName>
        <fullName evidence="2">Uncharacterized protein</fullName>
    </submittedName>
</protein>
<reference evidence="2 3" key="1">
    <citation type="journal article" date="2019" name="Sci. Rep.">
        <title>Orb-weaving spider Araneus ventricosus genome elucidates the spidroin gene catalogue.</title>
        <authorList>
            <person name="Kono N."/>
            <person name="Nakamura H."/>
            <person name="Ohtoshi R."/>
            <person name="Moran D.A.P."/>
            <person name="Shinohara A."/>
            <person name="Yoshida Y."/>
            <person name="Fujiwara M."/>
            <person name="Mori M."/>
            <person name="Tomita M."/>
            <person name="Arakawa K."/>
        </authorList>
    </citation>
    <scope>NUCLEOTIDE SEQUENCE [LARGE SCALE GENOMIC DNA]</scope>
</reference>
<gene>
    <name evidence="2" type="ORF">AVEN_273845_1</name>
</gene>
<keyword evidence="1" id="KW-0175">Coiled coil</keyword>
<organism evidence="2 3">
    <name type="scientific">Araneus ventricosus</name>
    <name type="common">Orbweaver spider</name>
    <name type="synonym">Epeira ventricosa</name>
    <dbReference type="NCBI Taxonomy" id="182803"/>
    <lineage>
        <taxon>Eukaryota</taxon>
        <taxon>Metazoa</taxon>
        <taxon>Ecdysozoa</taxon>
        <taxon>Arthropoda</taxon>
        <taxon>Chelicerata</taxon>
        <taxon>Arachnida</taxon>
        <taxon>Araneae</taxon>
        <taxon>Araneomorphae</taxon>
        <taxon>Entelegynae</taxon>
        <taxon>Araneoidea</taxon>
        <taxon>Araneidae</taxon>
        <taxon>Araneus</taxon>
    </lineage>
</organism>
<keyword evidence="3" id="KW-1185">Reference proteome</keyword>
<name>A0A4Y2L0F6_ARAVE</name>
<evidence type="ECO:0000313" key="3">
    <source>
        <dbReference type="Proteomes" id="UP000499080"/>
    </source>
</evidence>
<feature type="coiled-coil region" evidence="1">
    <location>
        <begin position="30"/>
        <end position="64"/>
    </location>
</feature>
<dbReference type="EMBL" id="BGPR01005228">
    <property type="protein sequence ID" value="GBN08094.1"/>
    <property type="molecule type" value="Genomic_DNA"/>
</dbReference>
<sequence length="89" mass="10230">MHTYVCNGGQKYMKYLEDQKLLSSQNEKRKGLTSDEIQELKNKNRSLEKDIKALIKSADEFAEKAENNDVTSICKSNSLMRSVKAKEEK</sequence>
<evidence type="ECO:0000313" key="2">
    <source>
        <dbReference type="EMBL" id="GBN08094.1"/>
    </source>
</evidence>